<dbReference type="EMBL" id="CP036271">
    <property type="protein sequence ID" value="QDT57283.1"/>
    <property type="molecule type" value="Genomic_DNA"/>
</dbReference>
<evidence type="ECO:0000256" key="8">
    <source>
        <dbReference type="ARBA" id="ARBA00022989"/>
    </source>
</evidence>
<dbReference type="InterPro" id="IPR001992">
    <property type="entry name" value="T2SS_GspF/T4SS_PilC_CS"/>
</dbReference>
<organism evidence="14 15">
    <name type="scientific">Caulifigura coniformis</name>
    <dbReference type="NCBI Taxonomy" id="2527983"/>
    <lineage>
        <taxon>Bacteria</taxon>
        <taxon>Pseudomonadati</taxon>
        <taxon>Planctomycetota</taxon>
        <taxon>Planctomycetia</taxon>
        <taxon>Planctomycetales</taxon>
        <taxon>Planctomycetaceae</taxon>
        <taxon>Caulifigura</taxon>
    </lineage>
</organism>
<evidence type="ECO:0000256" key="2">
    <source>
        <dbReference type="ARBA" id="ARBA00004429"/>
    </source>
</evidence>
<evidence type="ECO:0000256" key="10">
    <source>
        <dbReference type="ARBA" id="ARBA00030750"/>
    </source>
</evidence>
<dbReference type="FunCoup" id="A0A517SMC6">
    <property type="interactions" value="222"/>
</dbReference>
<comment type="similarity">
    <text evidence="3 11">Belongs to the GSP F family.</text>
</comment>
<comment type="subcellular location">
    <subcellularLocation>
        <location evidence="2">Cell inner membrane</location>
        <topology evidence="2">Multi-pass membrane protein</topology>
    </subcellularLocation>
    <subcellularLocation>
        <location evidence="11">Cell membrane</location>
        <topology evidence="11">Multi-pass membrane protein</topology>
    </subcellularLocation>
</comment>
<dbReference type="InterPro" id="IPR018076">
    <property type="entry name" value="T2SS_GspF_dom"/>
</dbReference>
<keyword evidence="5" id="KW-1003">Cell membrane</keyword>
<evidence type="ECO:0000256" key="9">
    <source>
        <dbReference type="ARBA" id="ARBA00023136"/>
    </source>
</evidence>
<evidence type="ECO:0000256" key="12">
    <source>
        <dbReference type="SAM" id="Phobius"/>
    </source>
</evidence>
<evidence type="ECO:0000256" key="7">
    <source>
        <dbReference type="ARBA" id="ARBA00022692"/>
    </source>
</evidence>
<evidence type="ECO:0000259" key="13">
    <source>
        <dbReference type="Pfam" id="PF00482"/>
    </source>
</evidence>
<proteinExistence type="inferred from homology"/>
<dbReference type="InterPro" id="IPR042094">
    <property type="entry name" value="T2SS_GspF_sf"/>
</dbReference>
<sequence length="403" mass="44077">MPVYRYRAFDRTNASVSGTLAAESPPHAREQLRDLGLIVRDLAESTKPIGRSIGGGAWRRRANPHELLAAVRDIATLQSIGVPLVESLDLLIEQSRGQFRDSWLKVRERVKEGSSLADALAADSRQFDELTVEMVRVGENTGTLETVLNQLAVFKERSLQWKDRIMTAVLYPAVVLVSALGVSLFLMTNVVPSLLESLIEAGRPLPWATVVLKGLCDALLNYWPVLLATSIGLVFGFTYALSTVRGKTLWQRGVLRVPVLGELVRKQVVARVAMVLSVLMKSGVEYVQAVEIAARSASHLILKQALLDSAAAVRVGRDVGPALAQTGLFPPVVIQVFQMGQQTGRLEDMLQQLAEDYERQVATLSHRFAALLEPVLVILLSVIVGFVLFATILPIMEAGNVTQ</sequence>
<dbReference type="AlphaFoldDB" id="A0A517SMC6"/>
<feature type="domain" description="Type II secretion system protein GspF" evidence="13">
    <location>
        <begin position="275"/>
        <end position="394"/>
    </location>
</feature>
<evidence type="ECO:0000313" key="14">
    <source>
        <dbReference type="EMBL" id="QDT57283.1"/>
    </source>
</evidence>
<name>A0A517SMC6_9PLAN</name>
<evidence type="ECO:0000256" key="5">
    <source>
        <dbReference type="ARBA" id="ARBA00022475"/>
    </source>
</evidence>
<dbReference type="PRINTS" id="PR00812">
    <property type="entry name" value="BCTERIALGSPF"/>
</dbReference>
<feature type="transmembrane region" description="Helical" evidence="12">
    <location>
        <begin position="375"/>
        <end position="396"/>
    </location>
</feature>
<evidence type="ECO:0000256" key="4">
    <source>
        <dbReference type="ARBA" id="ARBA00022448"/>
    </source>
</evidence>
<keyword evidence="6" id="KW-0997">Cell inner membrane</keyword>
<dbReference type="GO" id="GO:0005886">
    <property type="term" value="C:plasma membrane"/>
    <property type="evidence" value="ECO:0007669"/>
    <property type="project" value="UniProtKB-SubCell"/>
</dbReference>
<keyword evidence="15" id="KW-1185">Reference proteome</keyword>
<keyword evidence="7 11" id="KW-0812">Transmembrane</keyword>
<dbReference type="Gene3D" id="1.20.81.30">
    <property type="entry name" value="Type II secretion system (T2SS), domain F"/>
    <property type="match status" value="2"/>
</dbReference>
<evidence type="ECO:0000256" key="11">
    <source>
        <dbReference type="RuleBase" id="RU003923"/>
    </source>
</evidence>
<feature type="transmembrane region" description="Helical" evidence="12">
    <location>
        <begin position="165"/>
        <end position="187"/>
    </location>
</feature>
<dbReference type="GO" id="GO:0015628">
    <property type="term" value="P:protein secretion by the type II secretion system"/>
    <property type="evidence" value="ECO:0007669"/>
    <property type="project" value="TreeGrafter"/>
</dbReference>
<comment type="function">
    <text evidence="1">Component of the type II secretion system inner membrane complex required for the energy-dependent secretion of extracellular factors such as proteases and toxins from the periplasm.</text>
</comment>
<reference evidence="14 15" key="1">
    <citation type="submission" date="2019-02" db="EMBL/GenBank/DDBJ databases">
        <title>Deep-cultivation of Planctomycetes and their phenomic and genomic characterization uncovers novel biology.</title>
        <authorList>
            <person name="Wiegand S."/>
            <person name="Jogler M."/>
            <person name="Boedeker C."/>
            <person name="Pinto D."/>
            <person name="Vollmers J."/>
            <person name="Rivas-Marin E."/>
            <person name="Kohn T."/>
            <person name="Peeters S.H."/>
            <person name="Heuer A."/>
            <person name="Rast P."/>
            <person name="Oberbeckmann S."/>
            <person name="Bunk B."/>
            <person name="Jeske O."/>
            <person name="Meyerdierks A."/>
            <person name="Storesund J.E."/>
            <person name="Kallscheuer N."/>
            <person name="Luecker S."/>
            <person name="Lage O.M."/>
            <person name="Pohl T."/>
            <person name="Merkel B.J."/>
            <person name="Hornburger P."/>
            <person name="Mueller R.-W."/>
            <person name="Bruemmer F."/>
            <person name="Labrenz M."/>
            <person name="Spormann A.M."/>
            <person name="Op den Camp H."/>
            <person name="Overmann J."/>
            <person name="Amann R."/>
            <person name="Jetten M.S.M."/>
            <person name="Mascher T."/>
            <person name="Medema M.H."/>
            <person name="Devos D.P."/>
            <person name="Kaster A.-K."/>
            <person name="Ovreas L."/>
            <person name="Rohde M."/>
            <person name="Galperin M.Y."/>
            <person name="Jogler C."/>
        </authorList>
    </citation>
    <scope>NUCLEOTIDE SEQUENCE [LARGE SCALE GENOMIC DNA]</scope>
    <source>
        <strain evidence="14 15">Pan44</strain>
    </source>
</reference>
<evidence type="ECO:0000256" key="3">
    <source>
        <dbReference type="ARBA" id="ARBA00005745"/>
    </source>
</evidence>
<evidence type="ECO:0000313" key="15">
    <source>
        <dbReference type="Proteomes" id="UP000315700"/>
    </source>
</evidence>
<keyword evidence="4 11" id="KW-0813">Transport</keyword>
<feature type="transmembrane region" description="Helical" evidence="12">
    <location>
        <begin position="222"/>
        <end position="242"/>
    </location>
</feature>
<evidence type="ECO:0000256" key="1">
    <source>
        <dbReference type="ARBA" id="ARBA00002684"/>
    </source>
</evidence>
<dbReference type="Pfam" id="PF00482">
    <property type="entry name" value="T2SSF"/>
    <property type="match status" value="2"/>
</dbReference>
<protein>
    <recommendedName>
        <fullName evidence="10">General secretion pathway protein F</fullName>
    </recommendedName>
</protein>
<keyword evidence="8 12" id="KW-1133">Transmembrane helix</keyword>
<keyword evidence="9 12" id="KW-0472">Membrane</keyword>
<dbReference type="InterPro" id="IPR003004">
    <property type="entry name" value="GspF/PilC"/>
</dbReference>
<accession>A0A517SMC6</accession>
<evidence type="ECO:0000256" key="6">
    <source>
        <dbReference type="ARBA" id="ARBA00022519"/>
    </source>
</evidence>
<dbReference type="FunFam" id="1.20.81.30:FF:000001">
    <property type="entry name" value="Type II secretion system protein F"/>
    <property type="match status" value="1"/>
</dbReference>
<dbReference type="PANTHER" id="PTHR30012">
    <property type="entry name" value="GENERAL SECRETION PATHWAY PROTEIN"/>
    <property type="match status" value="1"/>
</dbReference>
<dbReference type="InParanoid" id="A0A517SMC6"/>
<dbReference type="PROSITE" id="PS00874">
    <property type="entry name" value="T2SP_F"/>
    <property type="match status" value="1"/>
</dbReference>
<dbReference type="KEGG" id="ccos:Pan44_53510"/>
<gene>
    <name evidence="14" type="primary">epsF_7</name>
    <name evidence="14" type="ORF">Pan44_53510</name>
</gene>
<dbReference type="PANTHER" id="PTHR30012:SF0">
    <property type="entry name" value="TYPE II SECRETION SYSTEM PROTEIN F-RELATED"/>
    <property type="match status" value="1"/>
</dbReference>
<dbReference type="Proteomes" id="UP000315700">
    <property type="component" value="Chromosome"/>
</dbReference>
<feature type="domain" description="Type II secretion system protein GspF" evidence="13">
    <location>
        <begin position="71"/>
        <end position="192"/>
    </location>
</feature>